<dbReference type="OrthoDB" id="3292386at2"/>
<evidence type="ECO:0000256" key="3">
    <source>
        <dbReference type="ARBA" id="ARBA00023082"/>
    </source>
</evidence>
<comment type="similarity">
    <text evidence="1">Belongs to the sigma-70 factor family. ECF subfamily.</text>
</comment>
<keyword evidence="4" id="KW-0238">DNA-binding</keyword>
<dbReference type="Gene3D" id="1.10.1740.10">
    <property type="match status" value="1"/>
</dbReference>
<protein>
    <submittedName>
        <fullName evidence="8">SigE family RNA polymerase sigma factor</fullName>
    </submittedName>
</protein>
<evidence type="ECO:0000256" key="2">
    <source>
        <dbReference type="ARBA" id="ARBA00023015"/>
    </source>
</evidence>
<dbReference type="SUPFAM" id="SSF88946">
    <property type="entry name" value="Sigma2 domain of RNA polymerase sigma factors"/>
    <property type="match status" value="1"/>
</dbReference>
<dbReference type="CDD" id="cd06171">
    <property type="entry name" value="Sigma70_r4"/>
    <property type="match status" value="1"/>
</dbReference>
<keyword evidence="3" id="KW-0731">Sigma factor</keyword>
<evidence type="ECO:0000256" key="4">
    <source>
        <dbReference type="ARBA" id="ARBA00023125"/>
    </source>
</evidence>
<dbReference type="GO" id="GO:0016987">
    <property type="term" value="F:sigma factor activity"/>
    <property type="evidence" value="ECO:0007669"/>
    <property type="project" value="UniProtKB-KW"/>
</dbReference>
<dbReference type="InterPro" id="IPR013324">
    <property type="entry name" value="RNA_pol_sigma_r3/r4-like"/>
</dbReference>
<keyword evidence="9" id="KW-1185">Reference proteome</keyword>
<sequence>MRRRDDQEFADFAVAARPRLRRTAYLLSGDWELAADLAQEALVRVYVAWPRLHRAGEGVHAYARRCAVSAWIDWTRKRSNRELPTSAEVLDRGQVEGPAEPLAVRDELMGALRELGPRQRACVVLRYYDDLGVADTARVLGCTEGTVKSQTAKALASLRRHLELRDLVAAAEGGL</sequence>
<dbReference type="GO" id="GO:0003677">
    <property type="term" value="F:DNA binding"/>
    <property type="evidence" value="ECO:0007669"/>
    <property type="project" value="UniProtKB-KW"/>
</dbReference>
<comment type="caution">
    <text evidence="8">The sequence shown here is derived from an EMBL/GenBank/DDBJ whole genome shotgun (WGS) entry which is preliminary data.</text>
</comment>
<dbReference type="NCBIfam" id="TIGR02937">
    <property type="entry name" value="sigma70-ECF"/>
    <property type="match status" value="1"/>
</dbReference>
<proteinExistence type="inferred from homology"/>
<dbReference type="Pfam" id="PF08281">
    <property type="entry name" value="Sigma70_r4_2"/>
    <property type="match status" value="1"/>
</dbReference>
<feature type="domain" description="RNA polymerase sigma-70 region 2" evidence="6">
    <location>
        <begin position="17"/>
        <end position="79"/>
    </location>
</feature>
<dbReference type="SUPFAM" id="SSF88659">
    <property type="entry name" value="Sigma3 and sigma4 domains of RNA polymerase sigma factors"/>
    <property type="match status" value="1"/>
</dbReference>
<dbReference type="Pfam" id="PF04542">
    <property type="entry name" value="Sigma70_r2"/>
    <property type="match status" value="1"/>
</dbReference>
<keyword evidence="5" id="KW-0804">Transcription</keyword>
<dbReference type="InterPro" id="IPR013249">
    <property type="entry name" value="RNA_pol_sigma70_r4_t2"/>
</dbReference>
<dbReference type="InterPro" id="IPR039425">
    <property type="entry name" value="RNA_pol_sigma-70-like"/>
</dbReference>
<evidence type="ECO:0000313" key="9">
    <source>
        <dbReference type="Proteomes" id="UP000295198"/>
    </source>
</evidence>
<dbReference type="InterPro" id="IPR013325">
    <property type="entry name" value="RNA_pol_sigma_r2"/>
</dbReference>
<dbReference type="EMBL" id="SDKM01000018">
    <property type="protein sequence ID" value="RYP85217.1"/>
    <property type="molecule type" value="Genomic_DNA"/>
</dbReference>
<dbReference type="PANTHER" id="PTHR43133:SF50">
    <property type="entry name" value="ECF RNA POLYMERASE SIGMA FACTOR SIGM"/>
    <property type="match status" value="1"/>
</dbReference>
<dbReference type="Gene3D" id="1.10.10.10">
    <property type="entry name" value="Winged helix-like DNA-binding domain superfamily/Winged helix DNA-binding domain"/>
    <property type="match status" value="1"/>
</dbReference>
<evidence type="ECO:0000259" key="6">
    <source>
        <dbReference type="Pfam" id="PF04542"/>
    </source>
</evidence>
<dbReference type="NCBIfam" id="TIGR02983">
    <property type="entry name" value="SigE-fam_strep"/>
    <property type="match status" value="1"/>
</dbReference>
<evidence type="ECO:0000313" key="8">
    <source>
        <dbReference type="EMBL" id="RYP85217.1"/>
    </source>
</evidence>
<dbReference type="Proteomes" id="UP000295198">
    <property type="component" value="Unassembled WGS sequence"/>
</dbReference>
<organism evidence="8 9">
    <name type="scientific">Nocardioides guangzhouensis</name>
    <dbReference type="NCBI Taxonomy" id="2497878"/>
    <lineage>
        <taxon>Bacteria</taxon>
        <taxon>Bacillati</taxon>
        <taxon>Actinomycetota</taxon>
        <taxon>Actinomycetes</taxon>
        <taxon>Propionibacteriales</taxon>
        <taxon>Nocardioidaceae</taxon>
        <taxon>Nocardioides</taxon>
    </lineage>
</organism>
<reference evidence="8 9" key="1">
    <citation type="submission" date="2019-01" db="EMBL/GenBank/DDBJ databases">
        <title>Nocardioides guangzhouensis sp. nov., an actinobacterium isolated from soil.</title>
        <authorList>
            <person name="Fu Y."/>
            <person name="Cai Y."/>
            <person name="Lin Z."/>
            <person name="Chen P."/>
        </authorList>
    </citation>
    <scope>NUCLEOTIDE SEQUENCE [LARGE SCALE GENOMIC DNA]</scope>
    <source>
        <strain evidence="8 9">130</strain>
    </source>
</reference>
<evidence type="ECO:0000259" key="7">
    <source>
        <dbReference type="Pfam" id="PF08281"/>
    </source>
</evidence>
<evidence type="ECO:0000256" key="1">
    <source>
        <dbReference type="ARBA" id="ARBA00010641"/>
    </source>
</evidence>
<name>A0A4Q4ZB85_9ACTN</name>
<dbReference type="AlphaFoldDB" id="A0A4Q4ZB85"/>
<dbReference type="InterPro" id="IPR014325">
    <property type="entry name" value="RNA_pol_sigma-E_actinobac"/>
</dbReference>
<dbReference type="GO" id="GO:0006352">
    <property type="term" value="P:DNA-templated transcription initiation"/>
    <property type="evidence" value="ECO:0007669"/>
    <property type="project" value="InterPro"/>
</dbReference>
<evidence type="ECO:0000256" key="5">
    <source>
        <dbReference type="ARBA" id="ARBA00023163"/>
    </source>
</evidence>
<dbReference type="InterPro" id="IPR036388">
    <property type="entry name" value="WH-like_DNA-bd_sf"/>
</dbReference>
<dbReference type="InterPro" id="IPR007627">
    <property type="entry name" value="RNA_pol_sigma70_r2"/>
</dbReference>
<keyword evidence="2" id="KW-0805">Transcription regulation</keyword>
<feature type="domain" description="RNA polymerase sigma factor 70 region 4 type 2" evidence="7">
    <location>
        <begin position="106"/>
        <end position="158"/>
    </location>
</feature>
<accession>A0A4Q4ZB85</accession>
<gene>
    <name evidence="8" type="ORF">EKO23_13245</name>
</gene>
<dbReference type="RefSeq" id="WP_134718039.1">
    <property type="nucleotide sequence ID" value="NZ_SDKM01000018.1"/>
</dbReference>
<dbReference type="PANTHER" id="PTHR43133">
    <property type="entry name" value="RNA POLYMERASE ECF-TYPE SIGMA FACTO"/>
    <property type="match status" value="1"/>
</dbReference>
<dbReference type="InterPro" id="IPR014284">
    <property type="entry name" value="RNA_pol_sigma-70_dom"/>
</dbReference>